<sequence length="141" mass="16193">MAKNKPANLIIDTNLWISFIISRKYHLLDKLLYAKKVRILFSLELIEELEATISKPKLRKYFTGDALTDMLETFDAFIDIVAVKSNVEICRDPKDNFLLELAKDGKATYLLTGDNDLLDIQTFGRTKILTLTHFLHLMGDD</sequence>
<dbReference type="NCBIfam" id="TIGR00305">
    <property type="entry name" value="putative toxin-antitoxin system toxin component, PIN family"/>
    <property type="match status" value="1"/>
</dbReference>
<dbReference type="RefSeq" id="WP_188748152.1">
    <property type="nucleotide sequence ID" value="NZ_BMIK01000002.1"/>
</dbReference>
<gene>
    <name evidence="2" type="ORF">GCM10011386_10270</name>
</gene>
<dbReference type="SMART" id="SM00670">
    <property type="entry name" value="PINc"/>
    <property type="match status" value="1"/>
</dbReference>
<dbReference type="SUPFAM" id="SSF88723">
    <property type="entry name" value="PIN domain-like"/>
    <property type="match status" value="1"/>
</dbReference>
<keyword evidence="3" id="KW-1185">Reference proteome</keyword>
<accession>A0ABQ1L687</accession>
<reference evidence="3" key="1">
    <citation type="journal article" date="2019" name="Int. J. Syst. Evol. Microbiol.">
        <title>The Global Catalogue of Microorganisms (GCM) 10K type strain sequencing project: providing services to taxonomists for standard genome sequencing and annotation.</title>
        <authorList>
            <consortium name="The Broad Institute Genomics Platform"/>
            <consortium name="The Broad Institute Genome Sequencing Center for Infectious Disease"/>
            <person name="Wu L."/>
            <person name="Ma J."/>
        </authorList>
    </citation>
    <scope>NUCLEOTIDE SEQUENCE [LARGE SCALE GENOMIC DNA]</scope>
    <source>
        <strain evidence="3">CGMCC 1.15342</strain>
    </source>
</reference>
<evidence type="ECO:0000259" key="1">
    <source>
        <dbReference type="SMART" id="SM00670"/>
    </source>
</evidence>
<dbReference type="Gene3D" id="3.40.50.1010">
    <property type="entry name" value="5'-nuclease"/>
    <property type="match status" value="1"/>
</dbReference>
<comment type="caution">
    <text evidence="2">The sequence shown here is derived from an EMBL/GenBank/DDBJ whole genome shotgun (WGS) entry which is preliminary data.</text>
</comment>
<organism evidence="2 3">
    <name type="scientific">Parapedobacter defluvii</name>
    <dbReference type="NCBI Taxonomy" id="2045106"/>
    <lineage>
        <taxon>Bacteria</taxon>
        <taxon>Pseudomonadati</taxon>
        <taxon>Bacteroidota</taxon>
        <taxon>Sphingobacteriia</taxon>
        <taxon>Sphingobacteriales</taxon>
        <taxon>Sphingobacteriaceae</taxon>
        <taxon>Parapedobacter</taxon>
    </lineage>
</organism>
<protein>
    <recommendedName>
        <fullName evidence="1">PIN domain-containing protein</fullName>
    </recommendedName>
</protein>
<dbReference type="PANTHER" id="PTHR34610:SF3">
    <property type="entry name" value="SSL7007 PROTEIN"/>
    <property type="match status" value="1"/>
</dbReference>
<proteinExistence type="predicted"/>
<dbReference type="Pfam" id="PF13470">
    <property type="entry name" value="PIN_3"/>
    <property type="match status" value="1"/>
</dbReference>
<dbReference type="Proteomes" id="UP000597338">
    <property type="component" value="Unassembled WGS sequence"/>
</dbReference>
<evidence type="ECO:0000313" key="2">
    <source>
        <dbReference type="EMBL" id="GGC20309.1"/>
    </source>
</evidence>
<dbReference type="InterPro" id="IPR002716">
    <property type="entry name" value="PIN_dom"/>
</dbReference>
<dbReference type="EMBL" id="BMIK01000002">
    <property type="protein sequence ID" value="GGC20309.1"/>
    <property type="molecule type" value="Genomic_DNA"/>
</dbReference>
<dbReference type="PANTHER" id="PTHR34610">
    <property type="entry name" value="SSL7007 PROTEIN"/>
    <property type="match status" value="1"/>
</dbReference>
<name>A0ABQ1L687_9SPHI</name>
<feature type="domain" description="PIN" evidence="1">
    <location>
        <begin position="7"/>
        <end position="119"/>
    </location>
</feature>
<dbReference type="InterPro" id="IPR029060">
    <property type="entry name" value="PIN-like_dom_sf"/>
</dbReference>
<dbReference type="InterPro" id="IPR002850">
    <property type="entry name" value="PIN_toxin-like"/>
</dbReference>
<evidence type="ECO:0000313" key="3">
    <source>
        <dbReference type="Proteomes" id="UP000597338"/>
    </source>
</evidence>